<evidence type="ECO:0000256" key="3">
    <source>
        <dbReference type="SAM" id="Phobius"/>
    </source>
</evidence>
<reference evidence="4" key="1">
    <citation type="submission" date="2014-09" db="EMBL/GenBank/DDBJ databases">
        <authorList>
            <person name="Magalhaes I.L.F."/>
            <person name="Oliveira U."/>
            <person name="Santos F.R."/>
            <person name="Vidigal T.H.D.A."/>
            <person name="Brescovit A.D."/>
            <person name="Santos A.J."/>
        </authorList>
    </citation>
    <scope>NUCLEOTIDE SEQUENCE</scope>
    <source>
        <tissue evidence="4">Shoot tissue taken approximately 20 cm above the soil surface</tissue>
    </source>
</reference>
<dbReference type="PANTHER" id="PTHR10906">
    <property type="entry name" value="SECY/SEC61-ALPHA FAMILY MEMBER"/>
    <property type="match status" value="1"/>
</dbReference>
<keyword evidence="3" id="KW-1133">Transmembrane helix</keyword>
<evidence type="ECO:0000313" key="4">
    <source>
        <dbReference type="EMBL" id="JAE12938.1"/>
    </source>
</evidence>
<dbReference type="SUPFAM" id="SSF103491">
    <property type="entry name" value="Preprotein translocase SecY subunit"/>
    <property type="match status" value="1"/>
</dbReference>
<dbReference type="GO" id="GO:0009535">
    <property type="term" value="C:chloroplast thylakoid membrane"/>
    <property type="evidence" value="ECO:0007669"/>
    <property type="project" value="UniProtKB-SubCell"/>
</dbReference>
<feature type="transmembrane region" description="Helical" evidence="3">
    <location>
        <begin position="65"/>
        <end position="87"/>
    </location>
</feature>
<sequence length="110" mass="11476">MMLGITPILVSELSMQLLVASKCINVDSNAPKARTVLNGAQKLLGILTTILGALVYVLESVAAGILGTGNAVLVMLQLLFSGIVVIYPDDILKNGYGLLSSISLFTATNI</sequence>
<protein>
    <submittedName>
        <fullName evidence="4">Pco109407</fullName>
    </submittedName>
</protein>
<organism evidence="4">
    <name type="scientific">Arundo donax</name>
    <name type="common">Giant reed</name>
    <name type="synonym">Donax arundinaceus</name>
    <dbReference type="NCBI Taxonomy" id="35708"/>
    <lineage>
        <taxon>Eukaryota</taxon>
        <taxon>Viridiplantae</taxon>
        <taxon>Streptophyta</taxon>
        <taxon>Embryophyta</taxon>
        <taxon>Tracheophyta</taxon>
        <taxon>Spermatophyta</taxon>
        <taxon>Magnoliopsida</taxon>
        <taxon>Liliopsida</taxon>
        <taxon>Poales</taxon>
        <taxon>Poaceae</taxon>
        <taxon>PACMAD clade</taxon>
        <taxon>Arundinoideae</taxon>
        <taxon>Arundineae</taxon>
        <taxon>Arundo</taxon>
    </lineage>
</organism>
<dbReference type="Gene3D" id="1.10.3370.10">
    <property type="entry name" value="SecY subunit domain"/>
    <property type="match status" value="1"/>
</dbReference>
<comment type="similarity">
    <text evidence="2">Belongs to the SecY/SEC61-alpha family.</text>
</comment>
<reference evidence="4" key="2">
    <citation type="journal article" date="2015" name="Data Brief">
        <title>Shoot transcriptome of the giant reed, Arundo donax.</title>
        <authorList>
            <person name="Barrero R.A."/>
            <person name="Guerrero F.D."/>
            <person name="Moolhuijzen P."/>
            <person name="Goolsby J.A."/>
            <person name="Tidwell J."/>
            <person name="Bellgard S.E."/>
            <person name="Bellgard M.I."/>
        </authorList>
    </citation>
    <scope>NUCLEOTIDE SEQUENCE</scope>
    <source>
        <tissue evidence="4">Shoot tissue taken approximately 20 cm above the soil surface</tissue>
    </source>
</reference>
<proteinExistence type="inferred from homology"/>
<keyword evidence="3" id="KW-0472">Membrane</keyword>
<feature type="transmembrane region" description="Helical" evidence="3">
    <location>
        <begin position="36"/>
        <end position="58"/>
    </location>
</feature>
<dbReference type="EMBL" id="GBRH01184958">
    <property type="protein sequence ID" value="JAE12938.1"/>
    <property type="molecule type" value="Transcribed_RNA"/>
</dbReference>
<dbReference type="InterPro" id="IPR023201">
    <property type="entry name" value="SecY_dom_sf"/>
</dbReference>
<keyword evidence="3" id="KW-0812">Transmembrane</keyword>
<accession>A0A0A9FX64</accession>
<dbReference type="InterPro" id="IPR002208">
    <property type="entry name" value="SecY/SEC61-alpha"/>
</dbReference>
<evidence type="ECO:0000256" key="2">
    <source>
        <dbReference type="RuleBase" id="RU004349"/>
    </source>
</evidence>
<name>A0A0A9FX64_ARUDO</name>
<dbReference type="Pfam" id="PF00344">
    <property type="entry name" value="SecY"/>
    <property type="match status" value="1"/>
</dbReference>
<dbReference type="GO" id="GO:0015031">
    <property type="term" value="P:protein transport"/>
    <property type="evidence" value="ECO:0007669"/>
    <property type="project" value="InterPro"/>
</dbReference>
<evidence type="ECO:0000256" key="1">
    <source>
        <dbReference type="ARBA" id="ARBA00004454"/>
    </source>
</evidence>
<dbReference type="AlphaFoldDB" id="A0A0A9FX64"/>
<comment type="subcellular location">
    <subcellularLocation>
        <location evidence="1">Plastid</location>
        <location evidence="1">Chloroplast thylakoid membrane</location>
        <topology evidence="1">Multi-pass membrane protein</topology>
    </subcellularLocation>
</comment>